<dbReference type="Proteomes" id="UP000315751">
    <property type="component" value="Unassembled WGS sequence"/>
</dbReference>
<organism evidence="1 2">
    <name type="scientific">Nitrospirillum amazonense</name>
    <dbReference type="NCBI Taxonomy" id="28077"/>
    <lineage>
        <taxon>Bacteria</taxon>
        <taxon>Pseudomonadati</taxon>
        <taxon>Pseudomonadota</taxon>
        <taxon>Alphaproteobacteria</taxon>
        <taxon>Rhodospirillales</taxon>
        <taxon>Azospirillaceae</taxon>
        <taxon>Nitrospirillum</taxon>
    </lineage>
</organism>
<comment type="caution">
    <text evidence="1">The sequence shown here is derived from an EMBL/GenBank/DDBJ whole genome shotgun (WGS) entry which is preliminary data.</text>
</comment>
<gene>
    <name evidence="1" type="ORF">FBZ90_107327</name>
</gene>
<accession>A0A560H6P0</accession>
<name>A0A560H6P0_9PROT</name>
<dbReference type="EMBL" id="VITR01000007">
    <property type="protein sequence ID" value="TWB41948.1"/>
    <property type="molecule type" value="Genomic_DNA"/>
</dbReference>
<protein>
    <submittedName>
        <fullName evidence="1">Uncharacterized protein</fullName>
    </submittedName>
</protein>
<proteinExistence type="predicted"/>
<reference evidence="1 2" key="1">
    <citation type="submission" date="2019-06" db="EMBL/GenBank/DDBJ databases">
        <title>Genomic Encyclopedia of Type Strains, Phase IV (KMG-V): Genome sequencing to study the core and pangenomes of soil and plant-associated prokaryotes.</title>
        <authorList>
            <person name="Whitman W."/>
        </authorList>
    </citation>
    <scope>NUCLEOTIDE SEQUENCE [LARGE SCALE GENOMIC DNA]</scope>
    <source>
        <strain evidence="1 2">BR 11622</strain>
    </source>
</reference>
<keyword evidence="2" id="KW-1185">Reference proteome</keyword>
<sequence>MFLAPDDDRTGRNTYTVSGIYQDGRFVTVRCNYASAFSVDVELKEKISKCLFSENTPMGEMLRCQ</sequence>
<evidence type="ECO:0000313" key="1">
    <source>
        <dbReference type="EMBL" id="TWB41948.1"/>
    </source>
</evidence>
<dbReference type="AlphaFoldDB" id="A0A560H6P0"/>
<evidence type="ECO:0000313" key="2">
    <source>
        <dbReference type="Proteomes" id="UP000315751"/>
    </source>
</evidence>